<evidence type="ECO:0000313" key="3">
    <source>
        <dbReference type="Proteomes" id="UP001254257"/>
    </source>
</evidence>
<accession>A0ABU3SFQ9</accession>
<evidence type="ECO:0000313" key="2">
    <source>
        <dbReference type="EMBL" id="MDU0343215.1"/>
    </source>
</evidence>
<feature type="domain" description="DUF6894" evidence="1">
    <location>
        <begin position="38"/>
        <end position="82"/>
    </location>
</feature>
<proteinExistence type="predicted"/>
<evidence type="ECO:0000259" key="1">
    <source>
        <dbReference type="Pfam" id="PF21834"/>
    </source>
</evidence>
<protein>
    <recommendedName>
        <fullName evidence="1">DUF6894 domain-containing protein</fullName>
    </recommendedName>
</protein>
<name>A0ABU3SFQ9_9HYPH</name>
<gene>
    <name evidence="2" type="ORF">RKE40_25250</name>
</gene>
<comment type="caution">
    <text evidence="2">The sequence shown here is derived from an EMBL/GenBank/DDBJ whole genome shotgun (WGS) entry which is preliminary data.</text>
</comment>
<dbReference type="RefSeq" id="WP_316020954.1">
    <property type="nucleotide sequence ID" value="NZ_JAWDID010000062.1"/>
</dbReference>
<organism evidence="2 3">
    <name type="scientific">Bosea rubneri</name>
    <dbReference type="NCBI Taxonomy" id="3075434"/>
    <lineage>
        <taxon>Bacteria</taxon>
        <taxon>Pseudomonadati</taxon>
        <taxon>Pseudomonadota</taxon>
        <taxon>Alphaproteobacteria</taxon>
        <taxon>Hyphomicrobiales</taxon>
        <taxon>Boseaceae</taxon>
        <taxon>Bosea</taxon>
    </lineage>
</organism>
<reference evidence="2 3" key="1">
    <citation type="submission" date="2023-09" db="EMBL/GenBank/DDBJ databases">
        <title>Whole genome shotgun sequencing (WGS) of Bosea sp. ZW T0_25, isolated from stored onions (Allium cepa).</title>
        <authorList>
            <person name="Stoll D.A."/>
            <person name="Huch M."/>
        </authorList>
    </citation>
    <scope>NUCLEOTIDE SEQUENCE [LARGE SCALE GENOMIC DNA]</scope>
    <source>
        <strain evidence="2 3">ZW T0_25</strain>
    </source>
</reference>
<sequence>MIPEPGDLFCRSASTGQRKLRCNVRIWVRAGGANGIPDAKAARRAAQIATEMARDHTLGKRKAHFGIEIYDDEGATIYRAKLESSGCDGDEPETA</sequence>
<dbReference type="Pfam" id="PF21834">
    <property type="entry name" value="DUF6894"/>
    <property type="match status" value="1"/>
</dbReference>
<dbReference type="InterPro" id="IPR054189">
    <property type="entry name" value="DUF6894"/>
</dbReference>
<dbReference type="Proteomes" id="UP001254257">
    <property type="component" value="Unassembled WGS sequence"/>
</dbReference>
<dbReference type="EMBL" id="JAWDID010000062">
    <property type="protein sequence ID" value="MDU0343215.1"/>
    <property type="molecule type" value="Genomic_DNA"/>
</dbReference>
<keyword evidence="3" id="KW-1185">Reference proteome</keyword>